<gene>
    <name evidence="11" type="ORF">LARSCL_LOCUS562</name>
</gene>
<dbReference type="PANTHER" id="PTHR10218">
    <property type="entry name" value="GTP-BINDING PROTEIN ALPHA SUBUNIT"/>
    <property type="match status" value="1"/>
</dbReference>
<comment type="caution">
    <text evidence="11">The sequence shown here is derived from an EMBL/GenBank/DDBJ whole genome shotgun (WGS) entry which is preliminary data.</text>
</comment>
<dbReference type="GO" id="GO:0001664">
    <property type="term" value="F:G protein-coupled receptor binding"/>
    <property type="evidence" value="ECO:0007669"/>
    <property type="project" value="TreeGrafter"/>
</dbReference>
<proteinExistence type="predicted"/>
<dbReference type="PROSITE" id="PS51882">
    <property type="entry name" value="G_ALPHA"/>
    <property type="match status" value="1"/>
</dbReference>
<evidence type="ECO:0000256" key="7">
    <source>
        <dbReference type="ARBA" id="ARBA00023224"/>
    </source>
</evidence>
<name>A0AAV1YS88_9ARAC</name>
<dbReference type="SUPFAM" id="SSF47895">
    <property type="entry name" value="Transducin (alpha subunit), insertion domain"/>
    <property type="match status" value="1"/>
</dbReference>
<dbReference type="PRINTS" id="PR00318">
    <property type="entry name" value="GPROTEINA"/>
</dbReference>
<dbReference type="GO" id="GO:0005525">
    <property type="term" value="F:GTP binding"/>
    <property type="evidence" value="ECO:0007669"/>
    <property type="project" value="UniProtKB-KW"/>
</dbReference>
<evidence type="ECO:0008006" key="13">
    <source>
        <dbReference type="Google" id="ProtNLM"/>
    </source>
</evidence>
<dbReference type="SMART" id="SM00275">
    <property type="entry name" value="G_alpha"/>
    <property type="match status" value="1"/>
</dbReference>
<dbReference type="FunFam" id="3.40.50.300:FF:000720">
    <property type="entry name" value="Guanine nucleotide-binding protein G(k) subunit alpha"/>
    <property type="match status" value="1"/>
</dbReference>
<dbReference type="EMBL" id="CAXIEN010000003">
    <property type="protein sequence ID" value="CAL1261699.1"/>
    <property type="molecule type" value="Genomic_DNA"/>
</dbReference>
<dbReference type="InterPro" id="IPR001019">
    <property type="entry name" value="Gprotein_alpha_su"/>
</dbReference>
<evidence type="ECO:0000256" key="3">
    <source>
        <dbReference type="ARBA" id="ARBA00022741"/>
    </source>
</evidence>
<dbReference type="SUPFAM" id="SSF52540">
    <property type="entry name" value="P-loop containing nucleoside triphosphate hydrolases"/>
    <property type="match status" value="1"/>
</dbReference>
<dbReference type="Gene3D" id="3.40.50.300">
    <property type="entry name" value="P-loop containing nucleotide triphosphate hydrolases"/>
    <property type="match status" value="1"/>
</dbReference>
<evidence type="ECO:0000256" key="5">
    <source>
        <dbReference type="ARBA" id="ARBA00023134"/>
    </source>
</evidence>
<dbReference type="PANTHER" id="PTHR10218:SF362">
    <property type="entry name" value="G PROTEIN ALPHA O SUBUNIT"/>
    <property type="match status" value="1"/>
</dbReference>
<evidence type="ECO:0000256" key="9">
    <source>
        <dbReference type="PIRSR" id="PIRSR601019-1"/>
    </source>
</evidence>
<dbReference type="GO" id="GO:0007188">
    <property type="term" value="P:adenylate cyclase-modulating G protein-coupled receptor signaling pathway"/>
    <property type="evidence" value="ECO:0007669"/>
    <property type="project" value="TreeGrafter"/>
</dbReference>
<evidence type="ECO:0000256" key="10">
    <source>
        <dbReference type="PIRSR" id="PIRSR601019-2"/>
    </source>
</evidence>
<dbReference type="AlphaFoldDB" id="A0AAV1YS88"/>
<dbReference type="GO" id="GO:0031683">
    <property type="term" value="F:G-protein beta/gamma-subunit complex binding"/>
    <property type="evidence" value="ECO:0007669"/>
    <property type="project" value="InterPro"/>
</dbReference>
<keyword evidence="5 9" id="KW-0342">GTP-binding</keyword>
<dbReference type="GO" id="GO:0005737">
    <property type="term" value="C:cytoplasm"/>
    <property type="evidence" value="ECO:0007669"/>
    <property type="project" value="TreeGrafter"/>
</dbReference>
<dbReference type="GO" id="GO:0046872">
    <property type="term" value="F:metal ion binding"/>
    <property type="evidence" value="ECO:0007669"/>
    <property type="project" value="UniProtKB-KW"/>
</dbReference>
<feature type="binding site" evidence="10">
    <location>
        <position position="104"/>
    </location>
    <ligand>
        <name>Mg(2+)</name>
        <dbReference type="ChEBI" id="CHEBI:18420"/>
    </ligand>
</feature>
<keyword evidence="2 10" id="KW-0479">Metal-binding</keyword>
<evidence type="ECO:0000313" key="12">
    <source>
        <dbReference type="Proteomes" id="UP001497382"/>
    </source>
</evidence>
<dbReference type="GO" id="GO:0005834">
    <property type="term" value="C:heterotrimeric G-protein complex"/>
    <property type="evidence" value="ECO:0007669"/>
    <property type="project" value="TreeGrafter"/>
</dbReference>
<evidence type="ECO:0000256" key="8">
    <source>
        <dbReference type="ARBA" id="ARBA00023288"/>
    </source>
</evidence>
<evidence type="ECO:0000256" key="2">
    <source>
        <dbReference type="ARBA" id="ARBA00022723"/>
    </source>
</evidence>
<evidence type="ECO:0000313" key="11">
    <source>
        <dbReference type="EMBL" id="CAL1261699.1"/>
    </source>
</evidence>
<sequence length="183" mass="21385">MAILEAMPDLGIDYEDTKRGVSIEDEEIVSEVIYRRFDEQQYADIVFDAMKRLWRDKGVQECYNKSNHYQLSDNIAHFLDNLDRLAAYNYRPSTEDILLTRIKTTGIAQYPMSFNDVNFRIFDVGGQRAERKKWSKCFDNDVSAIIFCTAISEYDQTLSEDDKTNRLVDSFNVFKALCKNRVL</sequence>
<feature type="binding site" evidence="9">
    <location>
        <begin position="98"/>
        <end position="104"/>
    </location>
    <ligand>
        <name>GTP</name>
        <dbReference type="ChEBI" id="CHEBI:37565"/>
    </ligand>
</feature>
<dbReference type="GO" id="GO:0003924">
    <property type="term" value="F:GTPase activity"/>
    <property type="evidence" value="ECO:0007669"/>
    <property type="project" value="InterPro"/>
</dbReference>
<keyword evidence="8" id="KW-0449">Lipoprotein</keyword>
<dbReference type="Proteomes" id="UP001497382">
    <property type="component" value="Unassembled WGS sequence"/>
</dbReference>
<reference evidence="11 12" key="1">
    <citation type="submission" date="2024-04" db="EMBL/GenBank/DDBJ databases">
        <authorList>
            <person name="Rising A."/>
            <person name="Reimegard J."/>
            <person name="Sonavane S."/>
            <person name="Akerstrom W."/>
            <person name="Nylinder S."/>
            <person name="Hedman E."/>
            <person name="Kallberg Y."/>
        </authorList>
    </citation>
    <scope>NUCLEOTIDE SEQUENCE [LARGE SCALE GENOMIC DNA]</scope>
</reference>
<keyword evidence="1" id="KW-0519">Myristate</keyword>
<evidence type="ECO:0000256" key="4">
    <source>
        <dbReference type="ARBA" id="ARBA00022842"/>
    </source>
</evidence>
<accession>A0AAV1YS88</accession>
<dbReference type="InterPro" id="IPR011025">
    <property type="entry name" value="GproteinA_insert"/>
</dbReference>
<evidence type="ECO:0000256" key="1">
    <source>
        <dbReference type="ARBA" id="ARBA00022707"/>
    </source>
</evidence>
<keyword evidence="4 10" id="KW-0460">Magnesium</keyword>
<keyword evidence="12" id="KW-1185">Reference proteome</keyword>
<feature type="binding site" evidence="9">
    <location>
        <begin position="123"/>
        <end position="127"/>
    </location>
    <ligand>
        <name>GTP</name>
        <dbReference type="ChEBI" id="CHEBI:37565"/>
    </ligand>
</feature>
<organism evidence="11 12">
    <name type="scientific">Larinioides sclopetarius</name>
    <dbReference type="NCBI Taxonomy" id="280406"/>
    <lineage>
        <taxon>Eukaryota</taxon>
        <taxon>Metazoa</taxon>
        <taxon>Ecdysozoa</taxon>
        <taxon>Arthropoda</taxon>
        <taxon>Chelicerata</taxon>
        <taxon>Arachnida</taxon>
        <taxon>Araneae</taxon>
        <taxon>Araneomorphae</taxon>
        <taxon>Entelegynae</taxon>
        <taxon>Araneoidea</taxon>
        <taxon>Araneidae</taxon>
        <taxon>Larinioides</taxon>
    </lineage>
</organism>
<keyword evidence="7" id="KW-0807">Transducer</keyword>
<keyword evidence="6" id="KW-0564">Palmitate</keyword>
<dbReference type="InterPro" id="IPR027417">
    <property type="entry name" value="P-loop_NTPase"/>
</dbReference>
<protein>
    <recommendedName>
        <fullName evidence="13">G protein alpha subunit</fullName>
    </recommendedName>
</protein>
<evidence type="ECO:0000256" key="6">
    <source>
        <dbReference type="ARBA" id="ARBA00023139"/>
    </source>
</evidence>
<keyword evidence="3 9" id="KW-0547">Nucleotide-binding</keyword>
<dbReference type="Pfam" id="PF00503">
    <property type="entry name" value="G-alpha"/>
    <property type="match status" value="1"/>
</dbReference>